<name>A0AAN9A2Z4_HALRR</name>
<sequence>RGRLKPSPDLSDKLLPALKPQPLIVPLLVENRPHPISPMYNVSTHASPSLKNT</sequence>
<evidence type="ECO:0000313" key="1">
    <source>
        <dbReference type="EMBL" id="KAK7067672.1"/>
    </source>
</evidence>
<keyword evidence="2" id="KW-1185">Reference proteome</keyword>
<gene>
    <name evidence="1" type="ORF">SK128_027275</name>
</gene>
<protein>
    <submittedName>
        <fullName evidence="1">Uncharacterized protein</fullName>
    </submittedName>
</protein>
<dbReference type="Proteomes" id="UP001381693">
    <property type="component" value="Unassembled WGS sequence"/>
</dbReference>
<feature type="non-terminal residue" evidence="1">
    <location>
        <position position="1"/>
    </location>
</feature>
<proteinExistence type="predicted"/>
<comment type="caution">
    <text evidence="1">The sequence shown here is derived from an EMBL/GenBank/DDBJ whole genome shotgun (WGS) entry which is preliminary data.</text>
</comment>
<reference evidence="1 2" key="1">
    <citation type="submission" date="2023-11" db="EMBL/GenBank/DDBJ databases">
        <title>Halocaridina rubra genome assembly.</title>
        <authorList>
            <person name="Smith C."/>
        </authorList>
    </citation>
    <scope>NUCLEOTIDE SEQUENCE [LARGE SCALE GENOMIC DNA]</scope>
    <source>
        <strain evidence="1">EP-1</strain>
        <tissue evidence="1">Whole</tissue>
    </source>
</reference>
<feature type="non-terminal residue" evidence="1">
    <location>
        <position position="53"/>
    </location>
</feature>
<evidence type="ECO:0000313" key="2">
    <source>
        <dbReference type="Proteomes" id="UP001381693"/>
    </source>
</evidence>
<dbReference type="AlphaFoldDB" id="A0AAN9A2Z4"/>
<dbReference type="EMBL" id="JAXCGZ010017857">
    <property type="protein sequence ID" value="KAK7067672.1"/>
    <property type="molecule type" value="Genomic_DNA"/>
</dbReference>
<accession>A0AAN9A2Z4</accession>
<organism evidence="1 2">
    <name type="scientific">Halocaridina rubra</name>
    <name type="common">Hawaiian red shrimp</name>
    <dbReference type="NCBI Taxonomy" id="373956"/>
    <lineage>
        <taxon>Eukaryota</taxon>
        <taxon>Metazoa</taxon>
        <taxon>Ecdysozoa</taxon>
        <taxon>Arthropoda</taxon>
        <taxon>Crustacea</taxon>
        <taxon>Multicrustacea</taxon>
        <taxon>Malacostraca</taxon>
        <taxon>Eumalacostraca</taxon>
        <taxon>Eucarida</taxon>
        <taxon>Decapoda</taxon>
        <taxon>Pleocyemata</taxon>
        <taxon>Caridea</taxon>
        <taxon>Atyoidea</taxon>
        <taxon>Atyidae</taxon>
        <taxon>Halocaridina</taxon>
    </lineage>
</organism>